<dbReference type="SMART" id="SM01017">
    <property type="entry name" value="Arrestin_C"/>
    <property type="match status" value="1"/>
</dbReference>
<evidence type="ECO:0000256" key="2">
    <source>
        <dbReference type="ARBA" id="ARBA00022771"/>
    </source>
</evidence>
<comment type="caution">
    <text evidence="7">The sequence shown here is derived from an EMBL/GenBank/DDBJ whole genome shotgun (WGS) entry which is preliminary data.</text>
</comment>
<dbReference type="InterPro" id="IPR011011">
    <property type="entry name" value="Znf_FYVE_PHD"/>
</dbReference>
<dbReference type="InterPro" id="IPR014756">
    <property type="entry name" value="Ig_E-set"/>
</dbReference>
<dbReference type="InterPro" id="IPR000306">
    <property type="entry name" value="Znf_FYVE"/>
</dbReference>
<feature type="compositionally biased region" description="Low complexity" evidence="5">
    <location>
        <begin position="72"/>
        <end position="84"/>
    </location>
</feature>
<dbReference type="Gene3D" id="3.30.40.10">
    <property type="entry name" value="Zinc/RING finger domain, C3HC4 (zinc finger)"/>
    <property type="match status" value="1"/>
</dbReference>
<dbReference type="GO" id="GO:0015031">
    <property type="term" value="P:protein transport"/>
    <property type="evidence" value="ECO:0007669"/>
    <property type="project" value="TreeGrafter"/>
</dbReference>
<dbReference type="InterPro" id="IPR017455">
    <property type="entry name" value="Znf_FYVE-rel"/>
</dbReference>
<dbReference type="PANTHER" id="PTHR11188:SF169">
    <property type="entry name" value="ARRESTIN DOMAIN-CONTAINING PROTEIN A"/>
    <property type="match status" value="1"/>
</dbReference>
<evidence type="ECO:0000313" key="8">
    <source>
        <dbReference type="Proteomes" id="UP000695562"/>
    </source>
</evidence>
<keyword evidence="2 4" id="KW-0863">Zinc-finger</keyword>
<gene>
    <name evidence="7" type="ORF">CYY_000287</name>
</gene>
<dbReference type="PANTHER" id="PTHR11188">
    <property type="entry name" value="ARRESTIN DOMAIN CONTAINING PROTEIN"/>
    <property type="match status" value="1"/>
</dbReference>
<dbReference type="InterPro" id="IPR013083">
    <property type="entry name" value="Znf_RING/FYVE/PHD"/>
</dbReference>
<feature type="domain" description="FYVE-type" evidence="6">
    <location>
        <begin position="495"/>
        <end position="555"/>
    </location>
</feature>
<dbReference type="Pfam" id="PF01363">
    <property type="entry name" value="FYVE"/>
    <property type="match status" value="1"/>
</dbReference>
<sequence>MSFHYDVKVSGDPELAAQASADMAGMMAGMGGMNLTMETNTSHHHHHHHSNSGGMSFEVDTHSSGHHHHHSNSGGISFEVNTHGNNHHHHHHDSVTVNTGDMVNAMGAMTAGMMGAMGAMGNMSVTVSDNHHHHNTHHHNSATISTGGIIGALVNTVTNVIEGSIDGRNKIWVTLNQPSYVGGDVVAGTVEMDCMVPFYAKGVIVKFKGFERLWLQEHRTETEGEGNNKRTVQKTIDHKENKEFFKSVVTVYPASGVVNPGHYSFPFTYQLPPTLPGTFCEDGKDVMGAYSAKILYKVKATVDVAFRHDLKSTTRIIVNERCNELVKPSFAENRKSFLLTKGKLVVKAWLNKNAYFPGETLVTKFKANNTSIKPTRKISLKVHHRMELKAHLYHRTVNNVVYKQEYEGVNPCFYGKRYLPFNIPVNLKPSSVLGNHVKSSYVLELEFDIPGAIDLSVNLPITIFAPQFLYSTMPSQPPGAPLPPDVSYRHPWESDESAKSCRKCNCNFSLFNRKHHCRHCMKVFCGKCTDKKTPITKLAYPKPVRVCDECFPVASQGGVKYQSAKQMLAQYNASLDAYYAEYSKLYPWIQTPLPTPSAPPM</sequence>
<reference evidence="7" key="1">
    <citation type="submission" date="2020-01" db="EMBL/GenBank/DDBJ databases">
        <title>Development of genomics and gene disruption for Polysphondylium violaceum indicates a role for the polyketide synthase stlB in stalk morphogenesis.</title>
        <authorList>
            <person name="Narita B."/>
            <person name="Kawabe Y."/>
            <person name="Kin K."/>
            <person name="Saito T."/>
            <person name="Gibbs R."/>
            <person name="Kuspa A."/>
            <person name="Muzny D."/>
            <person name="Queller D."/>
            <person name="Richards S."/>
            <person name="Strassman J."/>
            <person name="Sucgang R."/>
            <person name="Worley K."/>
            <person name="Schaap P."/>
        </authorList>
    </citation>
    <scope>NUCLEOTIDE SEQUENCE</scope>
    <source>
        <strain evidence="7">QSvi11</strain>
    </source>
</reference>
<dbReference type="InterPro" id="IPR014752">
    <property type="entry name" value="Arrestin-like_C"/>
</dbReference>
<evidence type="ECO:0000256" key="4">
    <source>
        <dbReference type="PROSITE-ProRule" id="PRU00091"/>
    </source>
</evidence>
<dbReference type="Pfam" id="PF02752">
    <property type="entry name" value="Arrestin_C"/>
    <property type="match status" value="1"/>
</dbReference>
<accession>A0A8J4V2J9</accession>
<evidence type="ECO:0000259" key="6">
    <source>
        <dbReference type="PROSITE" id="PS50178"/>
    </source>
</evidence>
<keyword evidence="3" id="KW-0862">Zinc</keyword>
<dbReference type="SMART" id="SM00064">
    <property type="entry name" value="FYVE"/>
    <property type="match status" value="1"/>
</dbReference>
<dbReference type="InterPro" id="IPR011021">
    <property type="entry name" value="Arrestin-like_N"/>
</dbReference>
<protein>
    <recommendedName>
        <fullName evidence="6">FYVE-type domain-containing protein</fullName>
    </recommendedName>
</protein>
<evidence type="ECO:0000313" key="7">
    <source>
        <dbReference type="EMBL" id="KAF2078420.1"/>
    </source>
</evidence>
<dbReference type="Gene3D" id="2.60.40.640">
    <property type="match status" value="2"/>
</dbReference>
<dbReference type="AlphaFoldDB" id="A0A8J4V2J9"/>
<dbReference type="EMBL" id="AJWJ01000005">
    <property type="protein sequence ID" value="KAF2078420.1"/>
    <property type="molecule type" value="Genomic_DNA"/>
</dbReference>
<dbReference type="Pfam" id="PF00339">
    <property type="entry name" value="Arrestin_N"/>
    <property type="match status" value="1"/>
</dbReference>
<evidence type="ECO:0000256" key="5">
    <source>
        <dbReference type="SAM" id="MobiDB-lite"/>
    </source>
</evidence>
<dbReference type="GO" id="GO:0008270">
    <property type="term" value="F:zinc ion binding"/>
    <property type="evidence" value="ECO:0007669"/>
    <property type="project" value="UniProtKB-KW"/>
</dbReference>
<dbReference type="GO" id="GO:0005737">
    <property type="term" value="C:cytoplasm"/>
    <property type="evidence" value="ECO:0007669"/>
    <property type="project" value="TreeGrafter"/>
</dbReference>
<dbReference type="InterPro" id="IPR011022">
    <property type="entry name" value="Arrestin_C-like"/>
</dbReference>
<name>A0A8J4V2J9_9MYCE</name>
<keyword evidence="8" id="KW-1185">Reference proteome</keyword>
<dbReference type="SUPFAM" id="SSF57903">
    <property type="entry name" value="FYVE/PHD zinc finger"/>
    <property type="match status" value="1"/>
</dbReference>
<dbReference type="PROSITE" id="PS50178">
    <property type="entry name" value="ZF_FYVE"/>
    <property type="match status" value="1"/>
</dbReference>
<dbReference type="SUPFAM" id="SSF81296">
    <property type="entry name" value="E set domains"/>
    <property type="match status" value="2"/>
</dbReference>
<organism evidence="7 8">
    <name type="scientific">Polysphondylium violaceum</name>
    <dbReference type="NCBI Taxonomy" id="133409"/>
    <lineage>
        <taxon>Eukaryota</taxon>
        <taxon>Amoebozoa</taxon>
        <taxon>Evosea</taxon>
        <taxon>Eumycetozoa</taxon>
        <taxon>Dictyostelia</taxon>
        <taxon>Dictyosteliales</taxon>
        <taxon>Dictyosteliaceae</taxon>
        <taxon>Polysphondylium</taxon>
    </lineage>
</organism>
<evidence type="ECO:0000256" key="3">
    <source>
        <dbReference type="ARBA" id="ARBA00022833"/>
    </source>
</evidence>
<dbReference type="OrthoDB" id="14707at2759"/>
<dbReference type="CDD" id="cd15730">
    <property type="entry name" value="FYVE_EEA1"/>
    <property type="match status" value="1"/>
</dbReference>
<dbReference type="Proteomes" id="UP000695562">
    <property type="component" value="Unassembled WGS sequence"/>
</dbReference>
<feature type="region of interest" description="Disordered" evidence="5">
    <location>
        <begin position="38"/>
        <end position="95"/>
    </location>
</feature>
<proteinExistence type="predicted"/>
<keyword evidence="1" id="KW-0479">Metal-binding</keyword>
<dbReference type="InterPro" id="IPR050357">
    <property type="entry name" value="Arrestin_domain-protein"/>
</dbReference>
<evidence type="ECO:0000256" key="1">
    <source>
        <dbReference type="ARBA" id="ARBA00022723"/>
    </source>
</evidence>